<dbReference type="HOGENOM" id="CLU_134810_0_0_1"/>
<gene>
    <name evidence="7" type="ORF">TRIADDRAFT_55514</name>
</gene>
<feature type="transmembrane region" description="Helical" evidence="6">
    <location>
        <begin position="108"/>
        <end position="126"/>
    </location>
</feature>
<evidence type="ECO:0000256" key="3">
    <source>
        <dbReference type="ARBA" id="ARBA00022692"/>
    </source>
</evidence>
<comment type="similarity">
    <text evidence="2">Belongs to the OB-RGRP/VPS55 family.</text>
</comment>
<evidence type="ECO:0000313" key="8">
    <source>
        <dbReference type="Proteomes" id="UP000009022"/>
    </source>
</evidence>
<feature type="transmembrane region" description="Helical" evidence="6">
    <location>
        <begin position="132"/>
        <end position="155"/>
    </location>
</feature>
<evidence type="ECO:0000256" key="6">
    <source>
        <dbReference type="SAM" id="Phobius"/>
    </source>
</evidence>
<protein>
    <recommendedName>
        <fullName evidence="9">Leptin receptor gene-related protein</fullName>
    </recommendedName>
</protein>
<dbReference type="AlphaFoldDB" id="B3RV37"/>
<feature type="transmembrane region" description="Helical" evidence="6">
    <location>
        <begin position="72"/>
        <end position="92"/>
    </location>
</feature>
<dbReference type="Proteomes" id="UP000009022">
    <property type="component" value="Unassembled WGS sequence"/>
</dbReference>
<proteinExistence type="inferred from homology"/>
<dbReference type="Pfam" id="PF04133">
    <property type="entry name" value="Vps55"/>
    <property type="match status" value="1"/>
</dbReference>
<sequence length="166" mass="18292">MSQQLSLRKTHVALDQNNSRLVPGKKIFSLVGKQTSRTVQIRTVRLVAITFSFACGILLDVLGCALPEYDCWWPMFIVIFYVLAPIPIMIANRLQGDFGTESGVGKDIAIYCTAVFVTSGFAFPMLLAHTKIIQPGAMGLILGGSVIVYLTILAYSKIFNKSDDLW</sequence>
<dbReference type="OrthoDB" id="14246at2759"/>
<evidence type="ECO:0000256" key="4">
    <source>
        <dbReference type="ARBA" id="ARBA00022989"/>
    </source>
</evidence>
<dbReference type="GO" id="GO:0016020">
    <property type="term" value="C:membrane"/>
    <property type="evidence" value="ECO:0007669"/>
    <property type="project" value="UniProtKB-SubCell"/>
</dbReference>
<comment type="subcellular location">
    <subcellularLocation>
        <location evidence="1">Membrane</location>
        <topology evidence="1">Multi-pass membrane protein</topology>
    </subcellularLocation>
</comment>
<dbReference type="PhylomeDB" id="B3RV37"/>
<keyword evidence="3 6" id="KW-0812">Transmembrane</keyword>
<dbReference type="FunCoup" id="B3RV37">
    <property type="interactions" value="2498"/>
</dbReference>
<dbReference type="PANTHER" id="PTHR12050:SF0">
    <property type="entry name" value="RH04491P"/>
    <property type="match status" value="1"/>
</dbReference>
<dbReference type="EMBL" id="DS985244">
    <property type="protein sequence ID" value="EDV25928.1"/>
    <property type="molecule type" value="Genomic_DNA"/>
</dbReference>
<dbReference type="GO" id="GO:0032511">
    <property type="term" value="P:late endosome to vacuole transport via multivesicular body sorting pathway"/>
    <property type="evidence" value="ECO:0000318"/>
    <property type="project" value="GO_Central"/>
</dbReference>
<dbReference type="GO" id="GO:0005768">
    <property type="term" value="C:endosome"/>
    <property type="evidence" value="ECO:0000318"/>
    <property type="project" value="GO_Central"/>
</dbReference>
<dbReference type="OMA" id="CYLWMSD"/>
<dbReference type="InterPro" id="IPR007262">
    <property type="entry name" value="Vps55/LEPROT"/>
</dbReference>
<feature type="transmembrane region" description="Helical" evidence="6">
    <location>
        <begin position="46"/>
        <end position="66"/>
    </location>
</feature>
<dbReference type="KEGG" id="tad:TRIADDRAFT_55514"/>
<dbReference type="InParanoid" id="B3RV37"/>
<keyword evidence="5 6" id="KW-0472">Membrane</keyword>
<dbReference type="RefSeq" id="XP_002111961.1">
    <property type="nucleotide sequence ID" value="XM_002111925.1"/>
</dbReference>
<evidence type="ECO:0000256" key="1">
    <source>
        <dbReference type="ARBA" id="ARBA00004141"/>
    </source>
</evidence>
<dbReference type="eggNOG" id="KOG2174">
    <property type="taxonomic scope" value="Eukaryota"/>
</dbReference>
<keyword evidence="4 6" id="KW-1133">Transmembrane helix</keyword>
<organism evidence="7 8">
    <name type="scientific">Trichoplax adhaerens</name>
    <name type="common">Trichoplax reptans</name>
    <dbReference type="NCBI Taxonomy" id="10228"/>
    <lineage>
        <taxon>Eukaryota</taxon>
        <taxon>Metazoa</taxon>
        <taxon>Placozoa</taxon>
        <taxon>Uniplacotomia</taxon>
        <taxon>Trichoplacea</taxon>
        <taxon>Trichoplacidae</taxon>
        <taxon>Trichoplax</taxon>
    </lineage>
</organism>
<accession>B3RV37</accession>
<name>B3RV37_TRIAD</name>
<evidence type="ECO:0008006" key="9">
    <source>
        <dbReference type="Google" id="ProtNLM"/>
    </source>
</evidence>
<evidence type="ECO:0000256" key="5">
    <source>
        <dbReference type="ARBA" id="ARBA00023136"/>
    </source>
</evidence>
<evidence type="ECO:0000256" key="2">
    <source>
        <dbReference type="ARBA" id="ARBA00005645"/>
    </source>
</evidence>
<dbReference type="CTD" id="6753174"/>
<reference evidence="7 8" key="1">
    <citation type="journal article" date="2008" name="Nature">
        <title>The Trichoplax genome and the nature of placozoans.</title>
        <authorList>
            <person name="Srivastava M."/>
            <person name="Begovic E."/>
            <person name="Chapman J."/>
            <person name="Putnam N.H."/>
            <person name="Hellsten U."/>
            <person name="Kawashima T."/>
            <person name="Kuo A."/>
            <person name="Mitros T."/>
            <person name="Salamov A."/>
            <person name="Carpenter M.L."/>
            <person name="Signorovitch A.Y."/>
            <person name="Moreno M.A."/>
            <person name="Kamm K."/>
            <person name="Grimwood J."/>
            <person name="Schmutz J."/>
            <person name="Shapiro H."/>
            <person name="Grigoriev I.V."/>
            <person name="Buss L.W."/>
            <person name="Schierwater B."/>
            <person name="Dellaporta S.L."/>
            <person name="Rokhsar D.S."/>
        </authorList>
    </citation>
    <scope>NUCLEOTIDE SEQUENCE [LARGE SCALE GENOMIC DNA]</scope>
    <source>
        <strain evidence="7 8">Grell-BS-1999</strain>
    </source>
</reference>
<dbReference type="PANTHER" id="PTHR12050">
    <property type="entry name" value="LEPTIN RECEPTOR-RELATED"/>
    <property type="match status" value="1"/>
</dbReference>
<dbReference type="STRING" id="10228.B3RV37"/>
<dbReference type="GeneID" id="6753174"/>
<evidence type="ECO:0000313" key="7">
    <source>
        <dbReference type="EMBL" id="EDV25928.1"/>
    </source>
</evidence>
<keyword evidence="8" id="KW-1185">Reference proteome</keyword>